<dbReference type="Gene3D" id="3.30.70.100">
    <property type="match status" value="1"/>
</dbReference>
<sequence>MLLSNLIDDLINDRRDPGMVWQGVALAACVVLGWVLARLLRTFWLRRAGRTGVELIGSGSFLRVFSPLLMIALLALATLVLSRLLPQVNLLRVALPLLASLVVIRLMFYLLHRVFARQGVLGSAILTFERVLALLVWVGVCLYLTGLWSDVFAYLEATKLPLGKNPVSLAVILQAGVSVLLLLMVALWAGAALEERLMGVQGLHSSLRVVFARMSRAVLVVVAVLVSLSLVGIDLTVLSVFGGAFGVGLGFGMQKIASNYVSGIVILLERSLSIGDMISVDKYAGKVSHINARYTIMQGLDGVVTVLPNEMLILGAVQNMSLSSRTVRLSSVLTLSHECDLDVLMPLLAQVPVGVPRVLAEPAPGVSLNKFAPEGFVIELGFSIDDPENGRSGVISDVNKKIYALLKSQQISLPFVRTNNTDFIDARIAAVLAGAPPPAQS</sequence>
<comment type="caution">
    <text evidence="9">The sequence shown here is derived from an EMBL/GenBank/DDBJ whole genome shotgun (WGS) entry which is preliminary data.</text>
</comment>
<dbReference type="InterPro" id="IPR010920">
    <property type="entry name" value="LSM_dom_sf"/>
</dbReference>
<evidence type="ECO:0000256" key="6">
    <source>
        <dbReference type="ARBA" id="ARBA00023136"/>
    </source>
</evidence>
<reference evidence="9 10" key="1">
    <citation type="submission" date="2018-04" db="EMBL/GenBank/DDBJ databases">
        <title>Massilia violaceinigra sp. nov., a novel purple-pigmented bacterium isolated from Tianshan glacier, Xinjiang, China.</title>
        <authorList>
            <person name="Wang H."/>
        </authorList>
    </citation>
    <scope>NUCLEOTIDE SEQUENCE [LARGE SCALE GENOMIC DNA]</scope>
    <source>
        <strain evidence="9 10">B448-2</strain>
    </source>
</reference>
<dbReference type="AlphaFoldDB" id="A0A2U2HC80"/>
<keyword evidence="3" id="KW-1003">Cell membrane</keyword>
<feature type="transmembrane region" description="Helical" evidence="7">
    <location>
        <begin position="214"/>
        <end position="233"/>
    </location>
</feature>
<evidence type="ECO:0000256" key="7">
    <source>
        <dbReference type="SAM" id="Phobius"/>
    </source>
</evidence>
<feature type="domain" description="Mechanosensitive ion channel MscS" evidence="8">
    <location>
        <begin position="256"/>
        <end position="321"/>
    </location>
</feature>
<dbReference type="SUPFAM" id="SSF82861">
    <property type="entry name" value="Mechanosensitive channel protein MscS (YggB), transmembrane region"/>
    <property type="match status" value="1"/>
</dbReference>
<dbReference type="GO" id="GO:0008381">
    <property type="term" value="F:mechanosensitive monoatomic ion channel activity"/>
    <property type="evidence" value="ECO:0007669"/>
    <property type="project" value="UniProtKB-ARBA"/>
</dbReference>
<keyword evidence="5 7" id="KW-1133">Transmembrane helix</keyword>
<evidence type="ECO:0000313" key="9">
    <source>
        <dbReference type="EMBL" id="PWF40553.1"/>
    </source>
</evidence>
<dbReference type="InterPro" id="IPR011066">
    <property type="entry name" value="MscS_channel_C_sf"/>
</dbReference>
<dbReference type="OrthoDB" id="9809206at2"/>
<dbReference type="SUPFAM" id="SSF82689">
    <property type="entry name" value="Mechanosensitive channel protein MscS (YggB), C-terminal domain"/>
    <property type="match status" value="1"/>
</dbReference>
<name>A0A2U2HC80_9BURK</name>
<evidence type="ECO:0000259" key="8">
    <source>
        <dbReference type="Pfam" id="PF00924"/>
    </source>
</evidence>
<keyword evidence="6 7" id="KW-0472">Membrane</keyword>
<dbReference type="PANTHER" id="PTHR30347:SF1">
    <property type="entry name" value="MECHANOSENSITIVE CHANNEL MSCK"/>
    <property type="match status" value="1"/>
</dbReference>
<dbReference type="GO" id="GO:0005886">
    <property type="term" value="C:plasma membrane"/>
    <property type="evidence" value="ECO:0007669"/>
    <property type="project" value="UniProtKB-SubCell"/>
</dbReference>
<evidence type="ECO:0000256" key="3">
    <source>
        <dbReference type="ARBA" id="ARBA00022475"/>
    </source>
</evidence>
<feature type="transmembrane region" description="Helical" evidence="7">
    <location>
        <begin position="61"/>
        <end position="81"/>
    </location>
</feature>
<dbReference type="Pfam" id="PF00924">
    <property type="entry name" value="MS_channel_2nd"/>
    <property type="match status" value="1"/>
</dbReference>
<dbReference type="PANTHER" id="PTHR30347">
    <property type="entry name" value="POTASSIUM CHANNEL RELATED"/>
    <property type="match status" value="1"/>
</dbReference>
<proteinExistence type="inferred from homology"/>
<dbReference type="InterPro" id="IPR011014">
    <property type="entry name" value="MscS_channel_TM-2"/>
</dbReference>
<feature type="transmembrane region" description="Helical" evidence="7">
    <location>
        <begin position="167"/>
        <end position="193"/>
    </location>
</feature>
<comment type="similarity">
    <text evidence="2">Belongs to the MscS (TC 1.A.23) family.</text>
</comment>
<organism evidence="9 10">
    <name type="scientific">Massilia glaciei</name>
    <dbReference type="NCBI Taxonomy" id="1524097"/>
    <lineage>
        <taxon>Bacteria</taxon>
        <taxon>Pseudomonadati</taxon>
        <taxon>Pseudomonadota</taxon>
        <taxon>Betaproteobacteria</taxon>
        <taxon>Burkholderiales</taxon>
        <taxon>Oxalobacteraceae</taxon>
        <taxon>Telluria group</taxon>
        <taxon>Massilia</taxon>
    </lineage>
</organism>
<dbReference type="InterPro" id="IPR052702">
    <property type="entry name" value="MscS-like_channel"/>
</dbReference>
<evidence type="ECO:0000256" key="4">
    <source>
        <dbReference type="ARBA" id="ARBA00022692"/>
    </source>
</evidence>
<dbReference type="InterPro" id="IPR023408">
    <property type="entry name" value="MscS_beta-dom_sf"/>
</dbReference>
<evidence type="ECO:0000256" key="5">
    <source>
        <dbReference type="ARBA" id="ARBA00022989"/>
    </source>
</evidence>
<accession>A0A2U2HC80</accession>
<keyword evidence="10" id="KW-1185">Reference proteome</keyword>
<dbReference type="Gene3D" id="2.30.30.60">
    <property type="match status" value="1"/>
</dbReference>
<dbReference type="Proteomes" id="UP000241421">
    <property type="component" value="Unassembled WGS sequence"/>
</dbReference>
<dbReference type="Gene3D" id="1.10.287.1260">
    <property type="match status" value="1"/>
</dbReference>
<evidence type="ECO:0000256" key="1">
    <source>
        <dbReference type="ARBA" id="ARBA00004651"/>
    </source>
</evidence>
<gene>
    <name evidence="9" type="ORF">C7C56_025905</name>
</gene>
<feature type="transmembrane region" description="Helical" evidence="7">
    <location>
        <begin position="131"/>
        <end position="155"/>
    </location>
</feature>
<dbReference type="SUPFAM" id="SSF50182">
    <property type="entry name" value="Sm-like ribonucleoproteins"/>
    <property type="match status" value="1"/>
</dbReference>
<dbReference type="InterPro" id="IPR006685">
    <property type="entry name" value="MscS_channel_2nd"/>
</dbReference>
<dbReference type="EMBL" id="PXWF02000322">
    <property type="protein sequence ID" value="PWF40553.1"/>
    <property type="molecule type" value="Genomic_DNA"/>
</dbReference>
<keyword evidence="4 7" id="KW-0812">Transmembrane</keyword>
<evidence type="ECO:0000256" key="2">
    <source>
        <dbReference type="ARBA" id="ARBA00008017"/>
    </source>
</evidence>
<feature type="transmembrane region" description="Helical" evidence="7">
    <location>
        <begin position="20"/>
        <end position="40"/>
    </location>
</feature>
<dbReference type="RefSeq" id="WP_106760226.1">
    <property type="nucleotide sequence ID" value="NZ_PXWF02000322.1"/>
</dbReference>
<protein>
    <submittedName>
        <fullName evidence="9">Mechanosensitive ion channel protein</fullName>
    </submittedName>
</protein>
<feature type="transmembrane region" description="Helical" evidence="7">
    <location>
        <begin position="93"/>
        <end position="111"/>
    </location>
</feature>
<comment type="subcellular location">
    <subcellularLocation>
        <location evidence="1">Cell membrane</location>
        <topology evidence="1">Multi-pass membrane protein</topology>
    </subcellularLocation>
</comment>
<evidence type="ECO:0000313" key="10">
    <source>
        <dbReference type="Proteomes" id="UP000241421"/>
    </source>
</evidence>